<comment type="caution">
    <text evidence="2">The sequence shown here is derived from an EMBL/GenBank/DDBJ whole genome shotgun (WGS) entry which is preliminary data.</text>
</comment>
<feature type="chain" id="PRO_5046128810" evidence="1">
    <location>
        <begin position="29"/>
        <end position="66"/>
    </location>
</feature>
<dbReference type="Proteomes" id="UP000777774">
    <property type="component" value="Unassembled WGS sequence"/>
</dbReference>
<dbReference type="EMBL" id="JAAXOY010000867">
    <property type="protein sequence ID" value="NKY41694.1"/>
    <property type="molecule type" value="Genomic_DNA"/>
</dbReference>
<proteinExistence type="predicted"/>
<keyword evidence="1" id="KW-0732">Signal</keyword>
<dbReference type="RefSeq" id="WP_168681151.1">
    <property type="nucleotide sequence ID" value="NZ_JAAXOY010000867.1"/>
</dbReference>
<feature type="non-terminal residue" evidence="2">
    <location>
        <position position="66"/>
    </location>
</feature>
<feature type="signal peptide" evidence="1">
    <location>
        <begin position="1"/>
        <end position="28"/>
    </location>
</feature>
<keyword evidence="3" id="KW-1185">Reference proteome</keyword>
<accession>A0ABX1K5A2</accession>
<evidence type="ECO:0000313" key="3">
    <source>
        <dbReference type="Proteomes" id="UP000777774"/>
    </source>
</evidence>
<evidence type="ECO:0000256" key="1">
    <source>
        <dbReference type="SAM" id="SignalP"/>
    </source>
</evidence>
<reference evidence="2 3" key="1">
    <citation type="submission" date="2020-04" db="EMBL/GenBank/DDBJ databases">
        <title>MicrobeNet Type strains.</title>
        <authorList>
            <person name="Nicholson A.C."/>
        </authorList>
    </citation>
    <scope>NUCLEOTIDE SEQUENCE [LARGE SCALE GENOMIC DNA]</scope>
    <source>
        <strain evidence="2 3">ATCC BAA-787</strain>
    </source>
</reference>
<sequence>MHPFVRRARLGVVAVLAALAVVAQPVVAGAAAAPPAAVVEPGGGWVSTPPLTVTGQLTGARVPAGT</sequence>
<protein>
    <submittedName>
        <fullName evidence="2">Uncharacterized protein</fullName>
    </submittedName>
</protein>
<name>A0ABX1K5A2_9CELL</name>
<gene>
    <name evidence="2" type="ORF">HGA02_19895</name>
</gene>
<organism evidence="2 3">
    <name type="scientific">Cellulomonas septica</name>
    <dbReference type="NCBI Taxonomy" id="285080"/>
    <lineage>
        <taxon>Bacteria</taxon>
        <taxon>Bacillati</taxon>
        <taxon>Actinomycetota</taxon>
        <taxon>Actinomycetes</taxon>
        <taxon>Micrococcales</taxon>
        <taxon>Cellulomonadaceae</taxon>
        <taxon>Cellulomonas</taxon>
    </lineage>
</organism>
<evidence type="ECO:0000313" key="2">
    <source>
        <dbReference type="EMBL" id="NKY41694.1"/>
    </source>
</evidence>